<sequence>MTPSGTTRNHGVSRIHRPQITVRCRAQKIAQPFGESLVEGAEQKVLDLGLSLFQRPHPRIGVVGLGRELADFGRHAVQSSGVFPDGRRDFSLVGARRVDGREDGSIVGLVRFQSGDPCSKLLQRRHGLILSGRSAGGSSAKCGCNLPTSCAARNAPPGGIRPRQTTVPRSDR</sequence>
<dbReference type="HOGENOM" id="CLU_1553609_0_0_11"/>
<evidence type="ECO:0000313" key="3">
    <source>
        <dbReference type="Proteomes" id="UP000001020"/>
    </source>
</evidence>
<protein>
    <submittedName>
        <fullName evidence="2">Uncharacterized protein</fullName>
    </submittedName>
</protein>
<dbReference type="EMBL" id="AE000516">
    <property type="protein sequence ID" value="AAK48240.1"/>
    <property type="molecule type" value="Genomic_DNA"/>
</dbReference>
<name>Q8VIU2_MYCTO</name>
<feature type="compositionally biased region" description="Polar residues" evidence="1">
    <location>
        <begin position="163"/>
        <end position="172"/>
    </location>
</feature>
<accession>Q8VIU2</accession>
<evidence type="ECO:0000313" key="2">
    <source>
        <dbReference type="EMBL" id="AAK48240.1"/>
    </source>
</evidence>
<dbReference type="Proteomes" id="UP000001020">
    <property type="component" value="Chromosome"/>
</dbReference>
<proteinExistence type="predicted"/>
<reference evidence="2 3" key="1">
    <citation type="journal article" date="2002" name="J. Bacteriol.">
        <title>Whole-genome comparison of Mycobacterium tuberculosis clinical and laboratory strains.</title>
        <authorList>
            <person name="Fleischmann R.D."/>
            <person name="Alland D."/>
            <person name="Eisen J.A."/>
            <person name="Carpenter L."/>
            <person name="White O."/>
            <person name="Peterson J."/>
            <person name="DeBoy R."/>
            <person name="Dodson R."/>
            <person name="Gwinn M."/>
            <person name="Haft D."/>
            <person name="Hickey E."/>
            <person name="Kolonay J.F."/>
            <person name="Nelson W.C."/>
            <person name="Umayam L.A."/>
            <person name="Ermolaeva M."/>
            <person name="Salzberg S.L."/>
            <person name="Delcher A."/>
            <person name="Utterback T."/>
            <person name="Weidman J."/>
            <person name="Khouri H."/>
            <person name="Gill J."/>
            <person name="Mikula A."/>
            <person name="Bishai W."/>
            <person name="Jacobs Jr W.R.Jr."/>
            <person name="Venter J.C."/>
            <person name="Fraser C.M."/>
        </authorList>
    </citation>
    <scope>NUCLEOTIDE SEQUENCE [LARGE SCALE GENOMIC DNA]</scope>
    <source>
        <strain evidence="3">CDC 1551 / Oshkosh</strain>
    </source>
</reference>
<dbReference type="KEGG" id="mtc:MT3876"/>
<keyword evidence="3" id="KW-1185">Reference proteome</keyword>
<organism evidence="2 3">
    <name type="scientific">Mycobacterium tuberculosis (strain CDC 1551 / Oshkosh)</name>
    <dbReference type="NCBI Taxonomy" id="83331"/>
    <lineage>
        <taxon>Bacteria</taxon>
        <taxon>Bacillati</taxon>
        <taxon>Actinomycetota</taxon>
        <taxon>Actinomycetes</taxon>
        <taxon>Mycobacteriales</taxon>
        <taxon>Mycobacteriaceae</taxon>
        <taxon>Mycobacterium</taxon>
        <taxon>Mycobacterium tuberculosis complex</taxon>
    </lineage>
</organism>
<evidence type="ECO:0000256" key="1">
    <source>
        <dbReference type="SAM" id="MobiDB-lite"/>
    </source>
</evidence>
<feature type="region of interest" description="Disordered" evidence="1">
    <location>
        <begin position="153"/>
        <end position="172"/>
    </location>
</feature>
<dbReference type="AlphaFoldDB" id="Q8VIU2"/>
<gene>
    <name evidence="2" type="ordered locus">MT3876</name>
</gene>